<dbReference type="EMBL" id="MHQZ01000028">
    <property type="protein sequence ID" value="OHA13609.1"/>
    <property type="molecule type" value="Genomic_DNA"/>
</dbReference>
<name>A0A1G2LRW2_9BACT</name>
<evidence type="ECO:0000313" key="3">
    <source>
        <dbReference type="EMBL" id="OHA13609.1"/>
    </source>
</evidence>
<dbReference type="SUPFAM" id="SSF51730">
    <property type="entry name" value="FAD-linked oxidoreductase"/>
    <property type="match status" value="1"/>
</dbReference>
<dbReference type="InterPro" id="IPR002872">
    <property type="entry name" value="Proline_DH_dom"/>
</dbReference>
<keyword evidence="1" id="KW-0560">Oxidoreductase</keyword>
<evidence type="ECO:0000259" key="2">
    <source>
        <dbReference type="Pfam" id="PF01619"/>
    </source>
</evidence>
<comment type="caution">
    <text evidence="3">The sequence shown here is derived from an EMBL/GenBank/DDBJ whole genome shotgun (WGS) entry which is preliminary data.</text>
</comment>
<proteinExistence type="predicted"/>
<evidence type="ECO:0000313" key="4">
    <source>
        <dbReference type="Proteomes" id="UP000178302"/>
    </source>
</evidence>
<dbReference type="Proteomes" id="UP000178302">
    <property type="component" value="Unassembled WGS sequence"/>
</dbReference>
<dbReference type="Pfam" id="PF01619">
    <property type="entry name" value="Pro_dh"/>
    <property type="match status" value="1"/>
</dbReference>
<dbReference type="Gene3D" id="3.20.20.220">
    <property type="match status" value="1"/>
</dbReference>
<evidence type="ECO:0000256" key="1">
    <source>
        <dbReference type="ARBA" id="ARBA00023002"/>
    </source>
</evidence>
<gene>
    <name evidence="3" type="ORF">A2909_00720</name>
</gene>
<protein>
    <recommendedName>
        <fullName evidence="2">Proline dehydrogenase domain-containing protein</fullName>
    </recommendedName>
</protein>
<dbReference type="GO" id="GO:0004657">
    <property type="term" value="F:proline dehydrogenase activity"/>
    <property type="evidence" value="ECO:0007669"/>
    <property type="project" value="UniProtKB-ARBA"/>
</dbReference>
<sequence>MLKFLMDKFIAGNTPEKALETAKSLINEGFMVDLNILGENEEYPESAFKKYYELINLMKEKEIYADISLKLSHFGVSKNLHLVKPAILHLAEELKSIGKKVTIDMEDADADFFIYKIMSYLTKNEITNAGMALALNRKGIHKPFYNYGKFEENRNFITIDCYNNSNHYLMQYPFCAIHRICKGAKYKSQKKNLSIAKNETEIYAKYICFFKEFILKKTYAGFAVARDFNLIRKIQSIAGKNEIRKSAFEFQMLYGIRMDIAKWILKNGYKVKIYLPFLYNEPYKKAIPYFLRRCGFKIIRAIITEKIFPAI</sequence>
<dbReference type="GO" id="GO:0006562">
    <property type="term" value="P:L-proline catabolic process"/>
    <property type="evidence" value="ECO:0007669"/>
    <property type="project" value="UniProtKB-ARBA"/>
</dbReference>
<feature type="domain" description="Proline dehydrogenase" evidence="2">
    <location>
        <begin position="227"/>
        <end position="293"/>
    </location>
</feature>
<organism evidence="3 4">
    <name type="scientific">Candidatus Tagabacteria bacterium RIFCSPLOWO2_01_FULL_39_11</name>
    <dbReference type="NCBI Taxonomy" id="1802295"/>
    <lineage>
        <taxon>Bacteria</taxon>
        <taxon>Candidatus Tagaibacteriota</taxon>
    </lineage>
</organism>
<dbReference type="InterPro" id="IPR029041">
    <property type="entry name" value="FAD-linked_oxidoreductase-like"/>
</dbReference>
<dbReference type="AlphaFoldDB" id="A0A1G2LRW2"/>
<accession>A0A1G2LRW2</accession>
<reference evidence="3 4" key="1">
    <citation type="journal article" date="2016" name="Nat. Commun.">
        <title>Thousands of microbial genomes shed light on interconnected biogeochemical processes in an aquifer system.</title>
        <authorList>
            <person name="Anantharaman K."/>
            <person name="Brown C.T."/>
            <person name="Hug L.A."/>
            <person name="Sharon I."/>
            <person name="Castelle C.J."/>
            <person name="Probst A.J."/>
            <person name="Thomas B.C."/>
            <person name="Singh A."/>
            <person name="Wilkins M.J."/>
            <person name="Karaoz U."/>
            <person name="Brodie E.L."/>
            <person name="Williams K.H."/>
            <person name="Hubbard S.S."/>
            <person name="Banfield J.F."/>
        </authorList>
    </citation>
    <scope>NUCLEOTIDE SEQUENCE [LARGE SCALE GENOMIC DNA]</scope>
</reference>